<dbReference type="InterPro" id="IPR018714">
    <property type="entry name" value="DUF2237"/>
</dbReference>
<gene>
    <name evidence="2" type="ORF">JBS370_LOCUS3175</name>
    <name evidence="1" type="ORF">ZHD862_LOCUS6620</name>
</gene>
<sequence>MYLVWNCLIKIKINFIFITKNSCEWQNSCGYDIHTVCTQMIRKFLECTRSRDNDLSIPRNSSEFPSLRESDSTQYIILQYVKYDELRKYAFGNNNRRQIKNKT</sequence>
<organism evidence="1 3">
    <name type="scientific">Rotaria sordida</name>
    <dbReference type="NCBI Taxonomy" id="392033"/>
    <lineage>
        <taxon>Eukaryota</taxon>
        <taxon>Metazoa</taxon>
        <taxon>Spiralia</taxon>
        <taxon>Gnathifera</taxon>
        <taxon>Rotifera</taxon>
        <taxon>Eurotatoria</taxon>
        <taxon>Bdelloidea</taxon>
        <taxon>Philodinida</taxon>
        <taxon>Philodinidae</taxon>
        <taxon>Rotaria</taxon>
    </lineage>
</organism>
<evidence type="ECO:0000313" key="3">
    <source>
        <dbReference type="Proteomes" id="UP000663864"/>
    </source>
</evidence>
<accession>A0A813YKQ8</accession>
<comment type="caution">
    <text evidence="1">The sequence shown here is derived from an EMBL/GenBank/DDBJ whole genome shotgun (WGS) entry which is preliminary data.</text>
</comment>
<dbReference type="Proteomes" id="UP000663864">
    <property type="component" value="Unassembled WGS sequence"/>
</dbReference>
<dbReference type="Gene3D" id="3.30.56.110">
    <property type="entry name" value="Protein of unknown function DUF2237"/>
    <property type="match status" value="1"/>
</dbReference>
<dbReference type="Proteomes" id="UP000663836">
    <property type="component" value="Unassembled WGS sequence"/>
</dbReference>
<dbReference type="AlphaFoldDB" id="A0A813YKQ8"/>
<dbReference type="EMBL" id="CAJNOT010000189">
    <property type="protein sequence ID" value="CAF0885689.1"/>
    <property type="molecule type" value="Genomic_DNA"/>
</dbReference>
<dbReference type="EMBL" id="CAJOBD010000133">
    <property type="protein sequence ID" value="CAF3588592.1"/>
    <property type="molecule type" value="Genomic_DNA"/>
</dbReference>
<dbReference type="Pfam" id="PF09996">
    <property type="entry name" value="DUF2237"/>
    <property type="match status" value="1"/>
</dbReference>
<name>A0A813YKQ8_9BILA</name>
<evidence type="ECO:0000313" key="1">
    <source>
        <dbReference type="EMBL" id="CAF0885689.1"/>
    </source>
</evidence>
<evidence type="ECO:0000313" key="2">
    <source>
        <dbReference type="EMBL" id="CAF3588592.1"/>
    </source>
</evidence>
<reference evidence="1" key="1">
    <citation type="submission" date="2021-02" db="EMBL/GenBank/DDBJ databases">
        <authorList>
            <person name="Nowell W R."/>
        </authorList>
    </citation>
    <scope>NUCLEOTIDE SEQUENCE</scope>
</reference>
<protein>
    <submittedName>
        <fullName evidence="1">Uncharacterized protein</fullName>
    </submittedName>
</protein>
<proteinExistence type="predicted"/>